<keyword evidence="1" id="KW-0812">Transmembrane</keyword>
<keyword evidence="3" id="KW-1185">Reference proteome</keyword>
<evidence type="ECO:0000256" key="1">
    <source>
        <dbReference type="SAM" id="Phobius"/>
    </source>
</evidence>
<evidence type="ECO:0000313" key="3">
    <source>
        <dbReference type="Proteomes" id="UP000767854"/>
    </source>
</evidence>
<name>A0ABS2MT60_9FIRM</name>
<sequence>MKKKMVIELLVYVVLVVVGIILMFTYKPDKPEIILPNDFQIERSE</sequence>
<gene>
    <name evidence="2" type="ORF">JOC49_002175</name>
</gene>
<organism evidence="2 3">
    <name type="scientific">Fusibacter tunisiensis</name>
    <dbReference type="NCBI Taxonomy" id="1008308"/>
    <lineage>
        <taxon>Bacteria</taxon>
        <taxon>Bacillati</taxon>
        <taxon>Bacillota</taxon>
        <taxon>Clostridia</taxon>
        <taxon>Eubacteriales</taxon>
        <taxon>Eubacteriales Family XII. Incertae Sedis</taxon>
        <taxon>Fusibacter</taxon>
    </lineage>
</organism>
<accession>A0ABS2MT60</accession>
<proteinExistence type="predicted"/>
<keyword evidence="1" id="KW-1133">Transmembrane helix</keyword>
<reference evidence="2 3" key="1">
    <citation type="submission" date="2021-01" db="EMBL/GenBank/DDBJ databases">
        <title>Genomic Encyclopedia of Type Strains, Phase IV (KMG-IV): sequencing the most valuable type-strain genomes for metagenomic binning, comparative biology and taxonomic classification.</title>
        <authorList>
            <person name="Goeker M."/>
        </authorList>
    </citation>
    <scope>NUCLEOTIDE SEQUENCE [LARGE SCALE GENOMIC DNA]</scope>
    <source>
        <strain evidence="2 3">DSM 24436</strain>
    </source>
</reference>
<dbReference type="EMBL" id="JAFBDT010000023">
    <property type="protein sequence ID" value="MBM7562614.1"/>
    <property type="molecule type" value="Genomic_DNA"/>
</dbReference>
<comment type="caution">
    <text evidence="2">The sequence shown here is derived from an EMBL/GenBank/DDBJ whole genome shotgun (WGS) entry which is preliminary data.</text>
</comment>
<feature type="transmembrane region" description="Helical" evidence="1">
    <location>
        <begin position="7"/>
        <end position="26"/>
    </location>
</feature>
<protein>
    <submittedName>
        <fullName evidence="2">Quinol-cytochrome oxidoreductase complex cytochrome b subunit</fullName>
    </submittedName>
</protein>
<keyword evidence="1" id="KW-0472">Membrane</keyword>
<dbReference type="RefSeq" id="WP_204665043.1">
    <property type="nucleotide sequence ID" value="NZ_JAFBDT010000023.1"/>
</dbReference>
<dbReference type="Proteomes" id="UP000767854">
    <property type="component" value="Unassembled WGS sequence"/>
</dbReference>
<evidence type="ECO:0000313" key="2">
    <source>
        <dbReference type="EMBL" id="MBM7562614.1"/>
    </source>
</evidence>